<dbReference type="STRING" id="927083.DB32_006385"/>
<name>A0A0F6W7B0_9BACT</name>
<accession>A0A0F6W7B0</accession>
<proteinExistence type="predicted"/>
<organism evidence="1 2">
    <name type="scientific">Sandaracinus amylolyticus</name>
    <dbReference type="NCBI Taxonomy" id="927083"/>
    <lineage>
        <taxon>Bacteria</taxon>
        <taxon>Pseudomonadati</taxon>
        <taxon>Myxococcota</taxon>
        <taxon>Polyangia</taxon>
        <taxon>Polyangiales</taxon>
        <taxon>Sandaracinaceae</taxon>
        <taxon>Sandaracinus</taxon>
    </lineage>
</organism>
<protein>
    <submittedName>
        <fullName evidence="1">Uncharacterized protein</fullName>
    </submittedName>
</protein>
<keyword evidence="2" id="KW-1185">Reference proteome</keyword>
<reference evidence="1 2" key="1">
    <citation type="submission" date="2015-03" db="EMBL/GenBank/DDBJ databases">
        <title>Genome assembly of Sandaracinus amylolyticus DSM 53668.</title>
        <authorList>
            <person name="Sharma G."/>
            <person name="Subramanian S."/>
        </authorList>
    </citation>
    <scope>NUCLEOTIDE SEQUENCE [LARGE SCALE GENOMIC DNA]</scope>
    <source>
        <strain evidence="1 2">DSM 53668</strain>
    </source>
</reference>
<dbReference type="AlphaFoldDB" id="A0A0F6W7B0"/>
<gene>
    <name evidence="1" type="ORF">DB32_006385</name>
</gene>
<dbReference type="Proteomes" id="UP000034883">
    <property type="component" value="Chromosome"/>
</dbReference>
<dbReference type="EMBL" id="CP011125">
    <property type="protein sequence ID" value="AKF09236.1"/>
    <property type="molecule type" value="Genomic_DNA"/>
</dbReference>
<dbReference type="RefSeq" id="WP_053236302.1">
    <property type="nucleotide sequence ID" value="NZ_CP011125.1"/>
</dbReference>
<evidence type="ECO:0000313" key="2">
    <source>
        <dbReference type="Proteomes" id="UP000034883"/>
    </source>
</evidence>
<evidence type="ECO:0000313" key="1">
    <source>
        <dbReference type="EMBL" id="AKF09236.1"/>
    </source>
</evidence>
<sequence>MSPNLLKPPVRVRPGALLRPREGVALGPRAEEELFRVAEVLTEGRLDQSAFFGSALITIDLEKVAPQLRGPEGEAERRRLFDVVTGSVRVRLRAMRLALADVARRHPDKRLGTATTETRFRLDGSLLLLDVDLEVPVDLSSLQRKSTGRDSVR</sequence>
<dbReference type="KEGG" id="samy:DB32_006385"/>